<feature type="transmembrane region" description="Helical" evidence="1">
    <location>
        <begin position="178"/>
        <end position="201"/>
    </location>
</feature>
<proteinExistence type="predicted"/>
<keyword evidence="1" id="KW-1133">Transmembrane helix</keyword>
<evidence type="ECO:0000256" key="1">
    <source>
        <dbReference type="SAM" id="Phobius"/>
    </source>
</evidence>
<feature type="transmembrane region" description="Helical" evidence="1">
    <location>
        <begin position="207"/>
        <end position="229"/>
    </location>
</feature>
<gene>
    <name evidence="2" type="ORF">GCM10011348_41360</name>
</gene>
<keyword evidence="1" id="KW-0472">Membrane</keyword>
<comment type="caution">
    <text evidence="2">The sequence shown here is derived from an EMBL/GenBank/DDBJ whole genome shotgun (WGS) entry which is preliminary data.</text>
</comment>
<evidence type="ECO:0008006" key="4">
    <source>
        <dbReference type="Google" id="ProtNLM"/>
    </source>
</evidence>
<accession>A0A917ZPI9</accession>
<dbReference type="AlphaFoldDB" id="A0A917ZPI9"/>
<evidence type="ECO:0000313" key="3">
    <source>
        <dbReference type="Proteomes" id="UP000599578"/>
    </source>
</evidence>
<keyword evidence="1" id="KW-0812">Transmembrane</keyword>
<organism evidence="2 3">
    <name type="scientific">Marinobacterium nitratireducens</name>
    <dbReference type="NCBI Taxonomy" id="518897"/>
    <lineage>
        <taxon>Bacteria</taxon>
        <taxon>Pseudomonadati</taxon>
        <taxon>Pseudomonadota</taxon>
        <taxon>Gammaproteobacteria</taxon>
        <taxon>Oceanospirillales</taxon>
        <taxon>Oceanospirillaceae</taxon>
        <taxon>Marinobacterium</taxon>
    </lineage>
</organism>
<dbReference type="Proteomes" id="UP000599578">
    <property type="component" value="Unassembled WGS sequence"/>
</dbReference>
<evidence type="ECO:0000313" key="2">
    <source>
        <dbReference type="EMBL" id="GGO87657.1"/>
    </source>
</evidence>
<feature type="transmembrane region" description="Helical" evidence="1">
    <location>
        <begin position="57"/>
        <end position="82"/>
    </location>
</feature>
<keyword evidence="3" id="KW-1185">Reference proteome</keyword>
<sequence length="240" mass="26104">MNTRSIEVVRLTAWAAIVGGIFAYLNVAFMLMVTQGDMRMTFDGAAMLSLPAETRELFRYSMFADVLGFYLPMVVIGGYFWASFREQAGPLGDMAVLAILLYVMLGVTGASLQLATLHPLADLHAAGDAAARAAAEAAWSSIAIGSQKGLWWCEGPVVLFWGLVVGKQLKAAGWGKSILWPLTLVGWCFGLFFVTGFFAQLDEVNRALLVVVVLVFPLWLIMFGTQLLSRRPGFVASARP</sequence>
<feature type="transmembrane region" description="Helical" evidence="1">
    <location>
        <begin position="94"/>
        <end position="115"/>
    </location>
</feature>
<dbReference type="EMBL" id="BMLT01000013">
    <property type="protein sequence ID" value="GGO87657.1"/>
    <property type="molecule type" value="Genomic_DNA"/>
</dbReference>
<reference evidence="2 3" key="1">
    <citation type="journal article" date="2014" name="Int. J. Syst. Evol. Microbiol.">
        <title>Complete genome sequence of Corynebacterium casei LMG S-19264T (=DSM 44701T), isolated from a smear-ripened cheese.</title>
        <authorList>
            <consortium name="US DOE Joint Genome Institute (JGI-PGF)"/>
            <person name="Walter F."/>
            <person name="Albersmeier A."/>
            <person name="Kalinowski J."/>
            <person name="Ruckert C."/>
        </authorList>
    </citation>
    <scope>NUCLEOTIDE SEQUENCE [LARGE SCALE GENOMIC DNA]</scope>
    <source>
        <strain evidence="2 3">CGMCC 1.7286</strain>
    </source>
</reference>
<protein>
    <recommendedName>
        <fullName evidence="4">DUF4386 family protein</fullName>
    </recommendedName>
</protein>
<name>A0A917ZPI9_9GAMM</name>
<feature type="transmembrane region" description="Helical" evidence="1">
    <location>
        <begin position="12"/>
        <end position="33"/>
    </location>
</feature>